<sequence length="124" mass="14410">RWYCGSIRDKKQPGRAPLHKLPPGALGPRQPRRCIETFLSPSCRSNCSNDYLLLAATVGMEWLSPPPQHSNCWNHLYWQTPITQHSPLLRSFLTDLTFTSFITFLVLNFGLYERYLHNVNKYCL</sequence>
<dbReference type="EMBL" id="GBHO01025474">
    <property type="protein sequence ID" value="JAG18130.1"/>
    <property type="molecule type" value="Transcribed_RNA"/>
</dbReference>
<evidence type="ECO:0000313" key="2">
    <source>
        <dbReference type="EMBL" id="JAG18130.1"/>
    </source>
</evidence>
<keyword evidence="1" id="KW-0472">Membrane</keyword>
<evidence type="ECO:0000256" key="1">
    <source>
        <dbReference type="SAM" id="Phobius"/>
    </source>
</evidence>
<keyword evidence="2" id="KW-0436">Ligase</keyword>
<dbReference type="GO" id="GO:0016874">
    <property type="term" value="F:ligase activity"/>
    <property type="evidence" value="ECO:0007669"/>
    <property type="project" value="UniProtKB-KW"/>
</dbReference>
<feature type="non-terminal residue" evidence="2">
    <location>
        <position position="1"/>
    </location>
</feature>
<gene>
    <name evidence="2" type="primary">gltX_5</name>
    <name evidence="2" type="ORF">CM83_89807</name>
</gene>
<organism evidence="2">
    <name type="scientific">Lygus hesperus</name>
    <name type="common">Western plant bug</name>
    <dbReference type="NCBI Taxonomy" id="30085"/>
    <lineage>
        <taxon>Eukaryota</taxon>
        <taxon>Metazoa</taxon>
        <taxon>Ecdysozoa</taxon>
        <taxon>Arthropoda</taxon>
        <taxon>Hexapoda</taxon>
        <taxon>Insecta</taxon>
        <taxon>Pterygota</taxon>
        <taxon>Neoptera</taxon>
        <taxon>Paraneoptera</taxon>
        <taxon>Hemiptera</taxon>
        <taxon>Heteroptera</taxon>
        <taxon>Panheteroptera</taxon>
        <taxon>Cimicomorpha</taxon>
        <taxon>Miridae</taxon>
        <taxon>Mirini</taxon>
        <taxon>Lygus</taxon>
    </lineage>
</organism>
<dbReference type="AlphaFoldDB" id="A0A0A9XM21"/>
<feature type="transmembrane region" description="Helical" evidence="1">
    <location>
        <begin position="92"/>
        <end position="112"/>
    </location>
</feature>
<name>A0A0A9XM21_LYGHE</name>
<keyword evidence="1" id="KW-1133">Transmembrane helix</keyword>
<accession>A0A0A9XM21</accession>
<reference evidence="2" key="1">
    <citation type="journal article" date="2014" name="PLoS ONE">
        <title>Transcriptome-Based Identification of ABC Transporters in the Western Tarnished Plant Bug Lygus hesperus.</title>
        <authorList>
            <person name="Hull J.J."/>
            <person name="Chaney K."/>
            <person name="Geib S.M."/>
            <person name="Fabrick J.A."/>
            <person name="Brent C.S."/>
            <person name="Walsh D."/>
            <person name="Lavine L.C."/>
        </authorList>
    </citation>
    <scope>NUCLEOTIDE SEQUENCE</scope>
</reference>
<proteinExistence type="predicted"/>
<keyword evidence="1" id="KW-0812">Transmembrane</keyword>
<reference evidence="2" key="2">
    <citation type="submission" date="2014-07" db="EMBL/GenBank/DDBJ databases">
        <authorList>
            <person name="Hull J."/>
        </authorList>
    </citation>
    <scope>NUCLEOTIDE SEQUENCE</scope>
</reference>
<protein>
    <submittedName>
        <fullName evidence="2">Glutamate--tRNA ligase</fullName>
    </submittedName>
</protein>